<dbReference type="AlphaFoldDB" id="A0A8J5S087"/>
<evidence type="ECO:0000313" key="3">
    <source>
        <dbReference type="Proteomes" id="UP000729402"/>
    </source>
</evidence>
<reference evidence="2" key="1">
    <citation type="journal article" date="2021" name="bioRxiv">
        <title>Whole Genome Assembly and Annotation of Northern Wild Rice, Zizania palustris L., Supports a Whole Genome Duplication in the Zizania Genus.</title>
        <authorList>
            <person name="Haas M."/>
            <person name="Kono T."/>
            <person name="Macchietto M."/>
            <person name="Millas R."/>
            <person name="McGilp L."/>
            <person name="Shao M."/>
            <person name="Duquette J."/>
            <person name="Hirsch C.N."/>
            <person name="Kimball J."/>
        </authorList>
    </citation>
    <scope>NUCLEOTIDE SEQUENCE</scope>
    <source>
        <tissue evidence="2">Fresh leaf tissue</tissue>
    </source>
</reference>
<gene>
    <name evidence="2" type="ORF">GUJ93_ZPchr0004g39614</name>
</gene>
<sequence length="156" mass="16741">MGISGWAPVWPHRRSWSWRRIEWQSPQSLVVPGIILPILISVASYLIIPFLLGVISIVVSGTDVVGGVEGPTDEVEGPVVALLIGGRDGYGARGIHSWMLLHGRQLGGHRSQAQAKTSAHILASGQQVAASPKDKHGQVVGGSDSRWFDGIRRVSK</sequence>
<evidence type="ECO:0000256" key="1">
    <source>
        <dbReference type="SAM" id="Phobius"/>
    </source>
</evidence>
<evidence type="ECO:0000313" key="2">
    <source>
        <dbReference type="EMBL" id="KAG8065675.1"/>
    </source>
</evidence>
<accession>A0A8J5S087</accession>
<comment type="caution">
    <text evidence="2">The sequence shown here is derived from an EMBL/GenBank/DDBJ whole genome shotgun (WGS) entry which is preliminary data.</text>
</comment>
<dbReference type="EMBL" id="JAAALK010000285">
    <property type="protein sequence ID" value="KAG8065675.1"/>
    <property type="molecule type" value="Genomic_DNA"/>
</dbReference>
<keyword evidence="1" id="KW-0812">Transmembrane</keyword>
<dbReference type="Proteomes" id="UP000729402">
    <property type="component" value="Unassembled WGS sequence"/>
</dbReference>
<protein>
    <submittedName>
        <fullName evidence="2">Uncharacterized protein</fullName>
    </submittedName>
</protein>
<keyword evidence="1" id="KW-0472">Membrane</keyword>
<keyword evidence="1" id="KW-1133">Transmembrane helix</keyword>
<feature type="transmembrane region" description="Helical" evidence="1">
    <location>
        <begin position="29"/>
        <end position="52"/>
    </location>
</feature>
<name>A0A8J5S087_ZIZPA</name>
<proteinExistence type="predicted"/>
<organism evidence="2 3">
    <name type="scientific">Zizania palustris</name>
    <name type="common">Northern wild rice</name>
    <dbReference type="NCBI Taxonomy" id="103762"/>
    <lineage>
        <taxon>Eukaryota</taxon>
        <taxon>Viridiplantae</taxon>
        <taxon>Streptophyta</taxon>
        <taxon>Embryophyta</taxon>
        <taxon>Tracheophyta</taxon>
        <taxon>Spermatophyta</taxon>
        <taxon>Magnoliopsida</taxon>
        <taxon>Liliopsida</taxon>
        <taxon>Poales</taxon>
        <taxon>Poaceae</taxon>
        <taxon>BOP clade</taxon>
        <taxon>Oryzoideae</taxon>
        <taxon>Oryzeae</taxon>
        <taxon>Zizaniinae</taxon>
        <taxon>Zizania</taxon>
    </lineage>
</organism>
<keyword evidence="3" id="KW-1185">Reference proteome</keyword>
<reference evidence="2" key="2">
    <citation type="submission" date="2021-02" db="EMBL/GenBank/DDBJ databases">
        <authorList>
            <person name="Kimball J.A."/>
            <person name="Haas M.W."/>
            <person name="Macchietto M."/>
            <person name="Kono T."/>
            <person name="Duquette J."/>
            <person name="Shao M."/>
        </authorList>
    </citation>
    <scope>NUCLEOTIDE SEQUENCE</scope>
    <source>
        <tissue evidence="2">Fresh leaf tissue</tissue>
    </source>
</reference>